<evidence type="ECO:0000313" key="4">
    <source>
        <dbReference type="Proteomes" id="UP001221757"/>
    </source>
</evidence>
<keyword evidence="4" id="KW-1185">Reference proteome</keyword>
<evidence type="ECO:0000256" key="1">
    <source>
        <dbReference type="SAM" id="Phobius"/>
    </source>
</evidence>
<protein>
    <recommendedName>
        <fullName evidence="2">DUF6534 domain-containing protein</fullName>
    </recommendedName>
</protein>
<keyword evidence="1" id="KW-0472">Membrane</keyword>
<sequence length="281" mass="31248">MFVLETGFSILITIAAWNAFGSGWGDPDTLGELDWTWLVMLPLNAILAAMAQGFYSWRIWSLTNRRLWLPILIGCVMLTQVMAAFYSGMTIVVRGRSVSQLFALWPEITVWLSGSATCDLLITASLVYILTRRRRTSQYPHTTGLINKLIRFSVETGSVTSVAALVECTLWLSCREWNIHYIFFFILGRLYSNTLMATLNSRVPIFQGASPTAIIVPQSSFWAEPDIERGQSMNLDLIPRTGVNGSHTTDGTAVRDNIVMSDFQSNTDMTVVGSGVAISEK</sequence>
<evidence type="ECO:0000313" key="3">
    <source>
        <dbReference type="EMBL" id="KAJ7631519.1"/>
    </source>
</evidence>
<reference evidence="3" key="1">
    <citation type="submission" date="2023-03" db="EMBL/GenBank/DDBJ databases">
        <title>Massive genome expansion in bonnet fungi (Mycena s.s.) driven by repeated elements and novel gene families across ecological guilds.</title>
        <authorList>
            <consortium name="Lawrence Berkeley National Laboratory"/>
            <person name="Harder C.B."/>
            <person name="Miyauchi S."/>
            <person name="Viragh M."/>
            <person name="Kuo A."/>
            <person name="Thoen E."/>
            <person name="Andreopoulos B."/>
            <person name="Lu D."/>
            <person name="Skrede I."/>
            <person name="Drula E."/>
            <person name="Henrissat B."/>
            <person name="Morin E."/>
            <person name="Kohler A."/>
            <person name="Barry K."/>
            <person name="LaButti K."/>
            <person name="Morin E."/>
            <person name="Salamov A."/>
            <person name="Lipzen A."/>
            <person name="Mereny Z."/>
            <person name="Hegedus B."/>
            <person name="Baldrian P."/>
            <person name="Stursova M."/>
            <person name="Weitz H."/>
            <person name="Taylor A."/>
            <person name="Grigoriev I.V."/>
            <person name="Nagy L.G."/>
            <person name="Martin F."/>
            <person name="Kauserud H."/>
        </authorList>
    </citation>
    <scope>NUCLEOTIDE SEQUENCE</scope>
    <source>
        <strain evidence="3">CBHHK067</strain>
    </source>
</reference>
<feature type="transmembrane region" description="Helical" evidence="1">
    <location>
        <begin position="67"/>
        <end position="88"/>
    </location>
</feature>
<evidence type="ECO:0000259" key="2">
    <source>
        <dbReference type="Pfam" id="PF20152"/>
    </source>
</evidence>
<dbReference type="EMBL" id="JARKIE010000513">
    <property type="protein sequence ID" value="KAJ7631519.1"/>
    <property type="molecule type" value="Genomic_DNA"/>
</dbReference>
<feature type="transmembrane region" description="Helical" evidence="1">
    <location>
        <begin position="35"/>
        <end position="55"/>
    </location>
</feature>
<dbReference type="PANTHER" id="PTHR40465:SF1">
    <property type="entry name" value="DUF6534 DOMAIN-CONTAINING PROTEIN"/>
    <property type="match status" value="1"/>
</dbReference>
<gene>
    <name evidence="3" type="ORF">B0H17DRAFT_1217832</name>
</gene>
<keyword evidence="1" id="KW-0812">Transmembrane</keyword>
<keyword evidence="1" id="KW-1133">Transmembrane helix</keyword>
<dbReference type="PANTHER" id="PTHR40465">
    <property type="entry name" value="CHROMOSOME 1, WHOLE GENOME SHOTGUN SEQUENCE"/>
    <property type="match status" value="1"/>
</dbReference>
<feature type="domain" description="DUF6534" evidence="2">
    <location>
        <begin position="115"/>
        <end position="202"/>
    </location>
</feature>
<name>A0AAD7BVG3_MYCRO</name>
<dbReference type="Proteomes" id="UP001221757">
    <property type="component" value="Unassembled WGS sequence"/>
</dbReference>
<dbReference type="InterPro" id="IPR045339">
    <property type="entry name" value="DUF6534"/>
</dbReference>
<feature type="transmembrane region" description="Helical" evidence="1">
    <location>
        <begin position="108"/>
        <end position="131"/>
    </location>
</feature>
<proteinExistence type="predicted"/>
<dbReference type="AlphaFoldDB" id="A0AAD7BVG3"/>
<organism evidence="3 4">
    <name type="scientific">Mycena rosella</name>
    <name type="common">Pink bonnet</name>
    <name type="synonym">Agaricus rosellus</name>
    <dbReference type="NCBI Taxonomy" id="1033263"/>
    <lineage>
        <taxon>Eukaryota</taxon>
        <taxon>Fungi</taxon>
        <taxon>Dikarya</taxon>
        <taxon>Basidiomycota</taxon>
        <taxon>Agaricomycotina</taxon>
        <taxon>Agaricomycetes</taxon>
        <taxon>Agaricomycetidae</taxon>
        <taxon>Agaricales</taxon>
        <taxon>Marasmiineae</taxon>
        <taxon>Mycenaceae</taxon>
        <taxon>Mycena</taxon>
    </lineage>
</organism>
<comment type="caution">
    <text evidence="3">The sequence shown here is derived from an EMBL/GenBank/DDBJ whole genome shotgun (WGS) entry which is preliminary data.</text>
</comment>
<dbReference type="Pfam" id="PF20152">
    <property type="entry name" value="DUF6534"/>
    <property type="match status" value="1"/>
</dbReference>
<accession>A0AAD7BVG3</accession>